<dbReference type="AlphaFoldDB" id="A0A9K3K6H0"/>
<proteinExistence type="predicted"/>
<feature type="region of interest" description="Disordered" evidence="1">
    <location>
        <begin position="60"/>
        <end position="88"/>
    </location>
</feature>
<organism evidence="2 4">
    <name type="scientific">Nitzschia inconspicua</name>
    <dbReference type="NCBI Taxonomy" id="303405"/>
    <lineage>
        <taxon>Eukaryota</taxon>
        <taxon>Sar</taxon>
        <taxon>Stramenopiles</taxon>
        <taxon>Ochrophyta</taxon>
        <taxon>Bacillariophyta</taxon>
        <taxon>Bacillariophyceae</taxon>
        <taxon>Bacillariophycidae</taxon>
        <taxon>Bacillariales</taxon>
        <taxon>Bacillariaceae</taxon>
        <taxon>Nitzschia</taxon>
    </lineage>
</organism>
<accession>A0A9K3K6H0</accession>
<evidence type="ECO:0000313" key="3">
    <source>
        <dbReference type="EMBL" id="KAG7361201.1"/>
    </source>
</evidence>
<evidence type="ECO:0000256" key="1">
    <source>
        <dbReference type="SAM" id="MobiDB-lite"/>
    </source>
</evidence>
<dbReference type="EMBL" id="JAGRRH010000013">
    <property type="protein sequence ID" value="KAG7361201.1"/>
    <property type="molecule type" value="Genomic_DNA"/>
</dbReference>
<sequence>MLQSRGIKIDVFLWSWQNASGKSETNIMLIRFFQLSTYKFKRASNEGSFDLDDVLDEEGKANADKDQLQNDDPVNNGVGAVGTQEMAR</sequence>
<gene>
    <name evidence="2" type="ORF">IV203_006705</name>
    <name evidence="3" type="ORF">IV203_036301</name>
</gene>
<reference evidence="2" key="2">
    <citation type="submission" date="2021-04" db="EMBL/GenBank/DDBJ databases">
        <authorList>
            <person name="Podell S."/>
        </authorList>
    </citation>
    <scope>NUCLEOTIDE SEQUENCE</scope>
    <source>
        <strain evidence="2">Hildebrandi</strain>
    </source>
</reference>
<evidence type="ECO:0000313" key="2">
    <source>
        <dbReference type="EMBL" id="KAG7337233.1"/>
    </source>
</evidence>
<protein>
    <submittedName>
        <fullName evidence="2">Uncharacterized protein</fullName>
    </submittedName>
</protein>
<dbReference type="Proteomes" id="UP000693970">
    <property type="component" value="Unassembled WGS sequence"/>
</dbReference>
<evidence type="ECO:0000313" key="4">
    <source>
        <dbReference type="Proteomes" id="UP000693970"/>
    </source>
</evidence>
<name>A0A9K3K6H0_9STRA</name>
<keyword evidence="4" id="KW-1185">Reference proteome</keyword>
<comment type="caution">
    <text evidence="2">The sequence shown here is derived from an EMBL/GenBank/DDBJ whole genome shotgun (WGS) entry which is preliminary data.</text>
</comment>
<dbReference type="EMBL" id="JAGRRH010000090">
    <property type="protein sequence ID" value="KAG7337233.1"/>
    <property type="molecule type" value="Genomic_DNA"/>
</dbReference>
<reference evidence="2" key="1">
    <citation type="journal article" date="2021" name="Sci. Rep.">
        <title>Diploid genomic architecture of Nitzschia inconspicua, an elite biomass production diatom.</title>
        <authorList>
            <person name="Oliver A."/>
            <person name="Podell S."/>
            <person name="Pinowska A."/>
            <person name="Traller J.C."/>
            <person name="Smith S.R."/>
            <person name="McClure R."/>
            <person name="Beliaev A."/>
            <person name="Bohutskyi P."/>
            <person name="Hill E.A."/>
            <person name="Rabines A."/>
            <person name="Zheng H."/>
            <person name="Allen L.Z."/>
            <person name="Kuo A."/>
            <person name="Grigoriev I.V."/>
            <person name="Allen A.E."/>
            <person name="Hazlebeck D."/>
            <person name="Allen E.E."/>
        </authorList>
    </citation>
    <scope>NUCLEOTIDE SEQUENCE</scope>
    <source>
        <strain evidence="2">Hildebrandi</strain>
    </source>
</reference>